<dbReference type="Pfam" id="PF14223">
    <property type="entry name" value="Retrotran_gag_2"/>
    <property type="match status" value="1"/>
</dbReference>
<dbReference type="GO" id="GO:0015074">
    <property type="term" value="P:DNA integration"/>
    <property type="evidence" value="ECO:0007669"/>
    <property type="project" value="InterPro"/>
</dbReference>
<dbReference type="InterPro" id="IPR012337">
    <property type="entry name" value="RNaseH-like_sf"/>
</dbReference>
<dbReference type="EMBL" id="VIEB01000028">
    <property type="protein sequence ID" value="TQE11616.1"/>
    <property type="molecule type" value="Genomic_DNA"/>
</dbReference>
<dbReference type="Pfam" id="PF13976">
    <property type="entry name" value="gag_pre-integrs"/>
    <property type="match status" value="1"/>
</dbReference>
<feature type="domain" description="Integrase catalytic" evidence="2">
    <location>
        <begin position="446"/>
        <end position="536"/>
    </location>
</feature>
<dbReference type="GO" id="GO:0008233">
    <property type="term" value="F:peptidase activity"/>
    <property type="evidence" value="ECO:0007669"/>
    <property type="project" value="UniProtKB-KW"/>
</dbReference>
<gene>
    <name evidence="3" type="ORF">C1H46_002818</name>
</gene>
<sequence length="536" mass="60623">MSLLIMQNAMEEHIRGGVPSCDLAKDYLAAIEEKYKRSDKVETGSYLTALTSAKFDGGSIREHLLKLVNVGNKLNTLDVPISEQFLVHMALNSLTAEYEQVKINYNTQKESWTVNELIAICCQEEDRLKKGKEEAVNFVNGGKGKKAFAFNKSGNTGNVQIKSAKFKPGSSSGTKKGAFNSGGLAKNIPSSNNSGLKVNKDFVKKCHFCQSTEHLRRDCAGFKAWLIKKGIKIVNVFVTVESNLVFVPQNSWWFDTGCTVHITNSLQGFKSQREPSREVYRVFVGNGTKVDVESVGSIKLELSSGFILTLNNVLYVPSMRRNLFSVSKFVMDGFSFIGDNESIRLFHKNQFDNLLGYAFPNGDLWQLQCTYVQECFNVENSAPKRVLSNDKSSMLWHRRLGHISKDRMKRLMKASMMPELDFTDLELCIDCFKGKTTSTRKLGSTRSSNLLEIIHTDVCGPFPTKTICGNLYFVLFIDDFSRFTYLYLISEKSQVFNWFKIFKLEVENQLEKTIKVVRSDRGGEFFGRYTESGQQK</sequence>
<dbReference type="Pfam" id="PF22936">
    <property type="entry name" value="Pol_BBD"/>
    <property type="match status" value="1"/>
</dbReference>
<evidence type="ECO:0000259" key="2">
    <source>
        <dbReference type="PROSITE" id="PS50994"/>
    </source>
</evidence>
<dbReference type="InterPro" id="IPR025724">
    <property type="entry name" value="GAG-pre-integrase_dom"/>
</dbReference>
<protein>
    <recommendedName>
        <fullName evidence="2">Integrase catalytic domain-containing protein</fullName>
    </recommendedName>
</protein>
<evidence type="ECO:0000313" key="3">
    <source>
        <dbReference type="EMBL" id="TQE11616.1"/>
    </source>
</evidence>
<keyword evidence="1" id="KW-0645">Protease</keyword>
<reference evidence="3 4" key="1">
    <citation type="journal article" date="2019" name="G3 (Bethesda)">
        <title>Sequencing of a Wild Apple (Malus baccata) Genome Unravels the Differences Between Cultivated and Wild Apple Species Regarding Disease Resistance and Cold Tolerance.</title>
        <authorList>
            <person name="Chen X."/>
        </authorList>
    </citation>
    <scope>NUCLEOTIDE SEQUENCE [LARGE SCALE GENOMIC DNA]</scope>
    <source>
        <strain evidence="4">cv. Shandingzi</strain>
        <tissue evidence="3">Leaves</tissue>
    </source>
</reference>
<dbReference type="Gene3D" id="3.30.420.10">
    <property type="entry name" value="Ribonuclease H-like superfamily/Ribonuclease H"/>
    <property type="match status" value="1"/>
</dbReference>
<proteinExistence type="predicted"/>
<dbReference type="Proteomes" id="UP000315295">
    <property type="component" value="Unassembled WGS sequence"/>
</dbReference>
<dbReference type="AlphaFoldDB" id="A0A540NKQ8"/>
<dbReference type="InterPro" id="IPR054722">
    <property type="entry name" value="PolX-like_BBD"/>
</dbReference>
<dbReference type="SUPFAM" id="SSF53098">
    <property type="entry name" value="Ribonuclease H-like"/>
    <property type="match status" value="1"/>
</dbReference>
<dbReference type="GO" id="GO:0006508">
    <property type="term" value="P:proteolysis"/>
    <property type="evidence" value="ECO:0007669"/>
    <property type="project" value="UniProtKB-KW"/>
</dbReference>
<keyword evidence="1" id="KW-0378">Hydrolase</keyword>
<dbReference type="InterPro" id="IPR036397">
    <property type="entry name" value="RNaseH_sf"/>
</dbReference>
<evidence type="ECO:0000256" key="1">
    <source>
        <dbReference type="ARBA" id="ARBA00022670"/>
    </source>
</evidence>
<evidence type="ECO:0000313" key="4">
    <source>
        <dbReference type="Proteomes" id="UP000315295"/>
    </source>
</evidence>
<dbReference type="InterPro" id="IPR001584">
    <property type="entry name" value="Integrase_cat-core"/>
</dbReference>
<accession>A0A540NKQ8</accession>
<name>A0A540NKQ8_MALBA</name>
<dbReference type="STRING" id="106549.A0A540NKQ8"/>
<dbReference type="PANTHER" id="PTHR42648:SF28">
    <property type="entry name" value="TRANSPOSON-ENCODED PROTEIN WITH RIBONUCLEASE H-LIKE AND RETROVIRUS ZINC FINGER-LIKE DOMAINS"/>
    <property type="match status" value="1"/>
</dbReference>
<dbReference type="PANTHER" id="PTHR42648">
    <property type="entry name" value="TRANSPOSASE, PUTATIVE-RELATED"/>
    <property type="match status" value="1"/>
</dbReference>
<keyword evidence="4" id="KW-1185">Reference proteome</keyword>
<comment type="caution">
    <text evidence="3">The sequence shown here is derived from an EMBL/GenBank/DDBJ whole genome shotgun (WGS) entry which is preliminary data.</text>
</comment>
<organism evidence="3 4">
    <name type="scientific">Malus baccata</name>
    <name type="common">Siberian crab apple</name>
    <name type="synonym">Pyrus baccata</name>
    <dbReference type="NCBI Taxonomy" id="106549"/>
    <lineage>
        <taxon>Eukaryota</taxon>
        <taxon>Viridiplantae</taxon>
        <taxon>Streptophyta</taxon>
        <taxon>Embryophyta</taxon>
        <taxon>Tracheophyta</taxon>
        <taxon>Spermatophyta</taxon>
        <taxon>Magnoliopsida</taxon>
        <taxon>eudicotyledons</taxon>
        <taxon>Gunneridae</taxon>
        <taxon>Pentapetalae</taxon>
        <taxon>rosids</taxon>
        <taxon>fabids</taxon>
        <taxon>Rosales</taxon>
        <taxon>Rosaceae</taxon>
        <taxon>Amygdaloideae</taxon>
        <taxon>Maleae</taxon>
        <taxon>Malus</taxon>
    </lineage>
</organism>
<dbReference type="GO" id="GO:0003676">
    <property type="term" value="F:nucleic acid binding"/>
    <property type="evidence" value="ECO:0007669"/>
    <property type="project" value="InterPro"/>
</dbReference>
<dbReference type="PROSITE" id="PS50994">
    <property type="entry name" value="INTEGRASE"/>
    <property type="match status" value="1"/>
</dbReference>
<dbReference type="InterPro" id="IPR039537">
    <property type="entry name" value="Retrotran_Ty1/copia-like"/>
</dbReference>